<proteinExistence type="predicted"/>
<accession>J3EYP4</accession>
<evidence type="ECO:0000313" key="1">
    <source>
        <dbReference type="EMBL" id="EJN60532.1"/>
    </source>
</evidence>
<reference evidence="1 2" key="1">
    <citation type="journal article" date="2012" name="J. Bacteriol.">
        <title>Draft Genome Sequence of the Extremely Halophilic Archaeon Halogranum salarium B-1T.</title>
        <authorList>
            <person name="Kim K.K."/>
            <person name="Lee K.C."/>
            <person name="Lee J.S."/>
        </authorList>
    </citation>
    <scope>NUCLEOTIDE SEQUENCE [LARGE SCALE GENOMIC DNA]</scope>
    <source>
        <strain evidence="1 2">B-1</strain>
    </source>
</reference>
<organism evidence="1 2">
    <name type="scientific">Halogranum salarium B-1</name>
    <dbReference type="NCBI Taxonomy" id="1210908"/>
    <lineage>
        <taxon>Archaea</taxon>
        <taxon>Methanobacteriati</taxon>
        <taxon>Methanobacteriota</taxon>
        <taxon>Stenosarchaea group</taxon>
        <taxon>Halobacteria</taxon>
        <taxon>Halobacteriales</taxon>
        <taxon>Haloferacaceae</taxon>
    </lineage>
</organism>
<protein>
    <submittedName>
        <fullName evidence="1">Uncharacterized protein</fullName>
    </submittedName>
</protein>
<dbReference type="EMBL" id="ALJD01000003">
    <property type="protein sequence ID" value="EJN60532.1"/>
    <property type="molecule type" value="Genomic_DNA"/>
</dbReference>
<dbReference type="Proteomes" id="UP000007813">
    <property type="component" value="Unassembled WGS sequence"/>
</dbReference>
<evidence type="ECO:0000313" key="2">
    <source>
        <dbReference type="Proteomes" id="UP000007813"/>
    </source>
</evidence>
<dbReference type="AlphaFoldDB" id="J3EYP4"/>
<sequence length="69" mass="7525">MPASPRKCLSEDLPCGVDSIAGFPADGPVEVRRHVCRRFPCSDEKPSEKGGYSQMDERSILREACDAVA</sequence>
<name>J3EYP4_9EURY</name>
<comment type="caution">
    <text evidence="1">The sequence shown here is derived from an EMBL/GenBank/DDBJ whole genome shotgun (WGS) entry which is preliminary data.</text>
</comment>
<gene>
    <name evidence="1" type="ORF">HSB1_11350</name>
</gene>